<sequence>MTGRLLGIARHDRPRGPMATIDHVTIGLETGVQGDFRGSLKPGRNKRQVTVMTADGWRAALTELGASIAWELRRVNLLVDGVALEETRGALLVFSGGVVLEITGECDPCSRMEEIAPGLKGALLPHWRGGVTCIVRQEGRIAVGDEVRIER</sequence>
<dbReference type="Pfam" id="PF03473">
    <property type="entry name" value="MOSC"/>
    <property type="match status" value="1"/>
</dbReference>
<dbReference type="Proteomes" id="UP001169764">
    <property type="component" value="Unassembled WGS sequence"/>
</dbReference>
<dbReference type="SUPFAM" id="SSF50800">
    <property type="entry name" value="PK beta-barrel domain-like"/>
    <property type="match status" value="1"/>
</dbReference>
<comment type="caution">
    <text evidence="2">The sequence shown here is derived from an EMBL/GenBank/DDBJ whole genome shotgun (WGS) entry which is preliminary data.</text>
</comment>
<dbReference type="Gene3D" id="2.40.33.20">
    <property type="entry name" value="PK beta-barrel domain-like"/>
    <property type="match status" value="1"/>
</dbReference>
<protein>
    <submittedName>
        <fullName evidence="2">MOSC domain-containing protein</fullName>
    </submittedName>
</protein>
<dbReference type="InterPro" id="IPR005302">
    <property type="entry name" value="MoCF_Sase_C"/>
</dbReference>
<reference evidence="2" key="1">
    <citation type="submission" date="2023-07" db="EMBL/GenBank/DDBJ databases">
        <authorList>
            <person name="Kim M."/>
        </authorList>
    </citation>
    <scope>NUCLEOTIDE SEQUENCE</scope>
    <source>
        <strain evidence="2">BIUV-7</strain>
    </source>
</reference>
<dbReference type="EMBL" id="JAUOTP010000006">
    <property type="protein sequence ID" value="MDO6415498.1"/>
    <property type="molecule type" value="Genomic_DNA"/>
</dbReference>
<proteinExistence type="predicted"/>
<dbReference type="PANTHER" id="PTHR36930:SF1">
    <property type="entry name" value="MOSC DOMAIN-CONTAINING PROTEIN"/>
    <property type="match status" value="1"/>
</dbReference>
<evidence type="ECO:0000313" key="3">
    <source>
        <dbReference type="Proteomes" id="UP001169764"/>
    </source>
</evidence>
<dbReference type="InterPro" id="IPR052716">
    <property type="entry name" value="MOSC_domain"/>
</dbReference>
<keyword evidence="3" id="KW-1185">Reference proteome</keyword>
<evidence type="ECO:0000313" key="2">
    <source>
        <dbReference type="EMBL" id="MDO6415498.1"/>
    </source>
</evidence>
<dbReference type="InterPro" id="IPR011037">
    <property type="entry name" value="Pyrv_Knase-like_insert_dom_sf"/>
</dbReference>
<dbReference type="PANTHER" id="PTHR36930">
    <property type="entry name" value="METAL-SULFUR CLUSTER BIOSYNTHESIS PROTEINS YUAD-RELATED"/>
    <property type="match status" value="1"/>
</dbReference>
<name>A0ABT8YCE4_9SPHN</name>
<organism evidence="2 3">
    <name type="scientific">Sphingomonas natans</name>
    <dbReference type="NCBI Taxonomy" id="3063330"/>
    <lineage>
        <taxon>Bacteria</taxon>
        <taxon>Pseudomonadati</taxon>
        <taxon>Pseudomonadota</taxon>
        <taxon>Alphaproteobacteria</taxon>
        <taxon>Sphingomonadales</taxon>
        <taxon>Sphingomonadaceae</taxon>
        <taxon>Sphingomonas</taxon>
    </lineage>
</organism>
<feature type="domain" description="MOSC" evidence="1">
    <location>
        <begin position="12"/>
        <end position="150"/>
    </location>
</feature>
<evidence type="ECO:0000259" key="1">
    <source>
        <dbReference type="PROSITE" id="PS51340"/>
    </source>
</evidence>
<dbReference type="PROSITE" id="PS51340">
    <property type="entry name" value="MOSC"/>
    <property type="match status" value="1"/>
</dbReference>
<accession>A0ABT8YCE4</accession>
<gene>
    <name evidence="2" type="ORF">Q4F19_13985</name>
</gene>